<dbReference type="EMBL" id="JAGSPN010000001">
    <property type="protein sequence ID" value="MBR7780613.1"/>
    <property type="molecule type" value="Genomic_DNA"/>
</dbReference>
<accession>A0A941DH22</accession>
<evidence type="ECO:0000313" key="2">
    <source>
        <dbReference type="EMBL" id="MBR7780613.1"/>
    </source>
</evidence>
<evidence type="ECO:0000313" key="3">
    <source>
        <dbReference type="Proteomes" id="UP000680067"/>
    </source>
</evidence>
<protein>
    <submittedName>
        <fullName evidence="2">DUF1800 domain-containing protein</fullName>
    </submittedName>
</protein>
<dbReference type="InterPro" id="IPR014917">
    <property type="entry name" value="DUF1800"/>
</dbReference>
<dbReference type="AlphaFoldDB" id="A0A941DH22"/>
<feature type="signal peptide" evidence="1">
    <location>
        <begin position="1"/>
        <end position="22"/>
    </location>
</feature>
<proteinExistence type="predicted"/>
<dbReference type="RefSeq" id="WP_212686013.1">
    <property type="nucleotide sequence ID" value="NZ_JAGSPN010000001.1"/>
</dbReference>
<reference evidence="2" key="1">
    <citation type="submission" date="2021-04" db="EMBL/GenBank/DDBJ databases">
        <title>novel species isolated from subtropical streams in China.</title>
        <authorList>
            <person name="Lu H."/>
        </authorList>
    </citation>
    <scope>NUCLEOTIDE SEQUENCE</scope>
    <source>
        <strain evidence="2">LFS511W</strain>
    </source>
</reference>
<evidence type="ECO:0000256" key="1">
    <source>
        <dbReference type="SAM" id="SignalP"/>
    </source>
</evidence>
<name>A0A941DH22_9BURK</name>
<organism evidence="2 3">
    <name type="scientific">Undibacterium luofuense</name>
    <dbReference type="NCBI Taxonomy" id="2828733"/>
    <lineage>
        <taxon>Bacteria</taxon>
        <taxon>Pseudomonadati</taxon>
        <taxon>Pseudomonadota</taxon>
        <taxon>Betaproteobacteria</taxon>
        <taxon>Burkholderiales</taxon>
        <taxon>Oxalobacteraceae</taxon>
        <taxon>Undibacterium</taxon>
    </lineage>
</organism>
<gene>
    <name evidence="2" type="ORF">KDM89_00540</name>
</gene>
<comment type="caution">
    <text evidence="2">The sequence shown here is derived from an EMBL/GenBank/DDBJ whole genome shotgun (WGS) entry which is preliminary data.</text>
</comment>
<dbReference type="Pfam" id="PF08811">
    <property type="entry name" value="DUF1800"/>
    <property type="match status" value="1"/>
</dbReference>
<keyword evidence="3" id="KW-1185">Reference proteome</keyword>
<keyword evidence="1" id="KW-0732">Signal</keyword>
<dbReference type="Proteomes" id="UP000680067">
    <property type="component" value="Unassembled WGS sequence"/>
</dbReference>
<sequence length="523" mass="58894">MLPVHRLRFQHCLSVSLFCLLAACSTPPKQETVSLPPAGKVFAQSNVRTDLLLNRLSFGANYSSYQQVLAVGPDRYLDQQLRARHSILPGPIQAQIDSMSISKIPAEALVRQMEAQRVESERQKGTDDTLRKAYQQEMNRLAREAASRSLLRAVYSTNQLQEQMTWFWMNHFSIFSGKHNIRAMIGDFEESAIRPHALGNFRDLLRATVYHPAMLRYLDNEYNAVNKINENYARELLELHTLGVNGGYTQKDVQELARVLTGVGVNMQAHPEVPKLRPEAAKLFVRKGLFEFHPQRHDFGDKVILGHTIRGRGLSETDEVIDMLSRHPATARFVSTKLAQFFVSAQPGEALISTMSSAFLRSDGDIPYTLRTMFDSDEFIRSLGKQFKDPLHYVVSALRLTYDGSNIVNTAPALNWLNMLGQPYFGRQTPDGYSLAESAWSSAGQMSTRFDLARILANGNANLFRAEGQSSAEKFQAPTLSNASCIKNMMPFLSNETQQALAQAKNTTEWNLLFLASPEMMHR</sequence>
<feature type="chain" id="PRO_5036714658" evidence="1">
    <location>
        <begin position="23"/>
        <end position="523"/>
    </location>
</feature>
<dbReference type="PROSITE" id="PS51257">
    <property type="entry name" value="PROKAR_LIPOPROTEIN"/>
    <property type="match status" value="1"/>
</dbReference>